<protein>
    <recommendedName>
        <fullName evidence="3">Bacteriocin-protection protein, YdeI/OmpD-associated family</fullName>
    </recommendedName>
</protein>
<accession>A0A1V4IDU2</accession>
<evidence type="ECO:0000313" key="1">
    <source>
        <dbReference type="EMBL" id="OPJ57825.1"/>
    </source>
</evidence>
<name>A0A1V4IDU2_9CLOT</name>
<evidence type="ECO:0000313" key="2">
    <source>
        <dbReference type="Proteomes" id="UP000190080"/>
    </source>
</evidence>
<organism evidence="1 2">
    <name type="scientific">Clostridium oryzae</name>
    <dbReference type="NCBI Taxonomy" id="1450648"/>
    <lineage>
        <taxon>Bacteria</taxon>
        <taxon>Bacillati</taxon>
        <taxon>Bacillota</taxon>
        <taxon>Clostridia</taxon>
        <taxon>Eubacteriales</taxon>
        <taxon>Clostridiaceae</taxon>
        <taxon>Clostridium</taxon>
    </lineage>
</organism>
<dbReference type="Pfam" id="PF13376">
    <property type="entry name" value="OmdA"/>
    <property type="match status" value="1"/>
</dbReference>
<dbReference type="RefSeq" id="WP_079427616.1">
    <property type="nucleotide sequence ID" value="NZ_MZGV01000071.1"/>
</dbReference>
<dbReference type="STRING" id="1450648.CLORY_38960"/>
<gene>
    <name evidence="1" type="ORF">CLORY_38960</name>
</gene>
<keyword evidence="2" id="KW-1185">Reference proteome</keyword>
<proteinExistence type="predicted"/>
<reference evidence="1 2" key="1">
    <citation type="submission" date="2017-03" db="EMBL/GenBank/DDBJ databases">
        <title>Genome sequence of Clostridium oryzae DSM 28571.</title>
        <authorList>
            <person name="Poehlein A."/>
            <person name="Daniel R."/>
        </authorList>
    </citation>
    <scope>NUCLEOTIDE SEQUENCE [LARGE SCALE GENOMIC DNA]</scope>
    <source>
        <strain evidence="1 2">DSM 28571</strain>
    </source>
</reference>
<comment type="caution">
    <text evidence="1">The sequence shown here is derived from an EMBL/GenBank/DDBJ whole genome shotgun (WGS) entry which is preliminary data.</text>
</comment>
<evidence type="ECO:0008006" key="3">
    <source>
        <dbReference type="Google" id="ProtNLM"/>
    </source>
</evidence>
<dbReference type="OrthoDB" id="9796999at2"/>
<dbReference type="EMBL" id="MZGV01000071">
    <property type="protein sequence ID" value="OPJ57825.1"/>
    <property type="molecule type" value="Genomic_DNA"/>
</dbReference>
<dbReference type="AlphaFoldDB" id="A0A1V4IDU2"/>
<sequence>MEEVLFEARADFRNWLEENSRTSSGIWVVFSKYRSIRTLKASEALEEALCFGWIDGQMQSIDEKKYLKYFALRRKGSRWSEKNKKLVQELEAKGLMTDLGRAKVEEAKKNGMWDVPKPEPISEEQIQNLTELIKGNEPAFINFMAMSPSVKKNYTGLYFDAKSEEARKRRLEKIIGRLNQNLKPM</sequence>
<dbReference type="Proteomes" id="UP000190080">
    <property type="component" value="Unassembled WGS sequence"/>
</dbReference>